<evidence type="ECO:0000313" key="2">
    <source>
        <dbReference type="EMBL" id="KAF2745483.1"/>
    </source>
</evidence>
<organism evidence="2 3">
    <name type="scientific">Sporormia fimetaria CBS 119925</name>
    <dbReference type="NCBI Taxonomy" id="1340428"/>
    <lineage>
        <taxon>Eukaryota</taxon>
        <taxon>Fungi</taxon>
        <taxon>Dikarya</taxon>
        <taxon>Ascomycota</taxon>
        <taxon>Pezizomycotina</taxon>
        <taxon>Dothideomycetes</taxon>
        <taxon>Pleosporomycetidae</taxon>
        <taxon>Pleosporales</taxon>
        <taxon>Sporormiaceae</taxon>
        <taxon>Sporormia</taxon>
    </lineage>
</organism>
<keyword evidence="3" id="KW-1185">Reference proteome</keyword>
<protein>
    <recommendedName>
        <fullName evidence="1">SRR1-like domain-containing protein</fullName>
    </recommendedName>
</protein>
<dbReference type="InterPro" id="IPR012942">
    <property type="entry name" value="SRR1-like"/>
</dbReference>
<dbReference type="AlphaFoldDB" id="A0A6A6V623"/>
<dbReference type="OrthoDB" id="5318346at2759"/>
<dbReference type="Pfam" id="PF07985">
    <property type="entry name" value="SRR1"/>
    <property type="match status" value="1"/>
</dbReference>
<accession>A0A6A6V623</accession>
<name>A0A6A6V623_9PLEO</name>
<dbReference type="Proteomes" id="UP000799440">
    <property type="component" value="Unassembled WGS sequence"/>
</dbReference>
<feature type="domain" description="SRR1-like" evidence="1">
    <location>
        <begin position="23"/>
        <end position="154"/>
    </location>
</feature>
<evidence type="ECO:0000313" key="3">
    <source>
        <dbReference type="Proteomes" id="UP000799440"/>
    </source>
</evidence>
<gene>
    <name evidence="2" type="ORF">M011DRAFT_137558</name>
</gene>
<evidence type="ECO:0000259" key="1">
    <source>
        <dbReference type="Pfam" id="PF07985"/>
    </source>
</evidence>
<proteinExistence type="predicted"/>
<dbReference type="EMBL" id="MU006582">
    <property type="protein sequence ID" value="KAF2745483.1"/>
    <property type="molecule type" value="Genomic_DNA"/>
</dbReference>
<dbReference type="PANTHER" id="PTHR42080:SF1">
    <property type="entry name" value="SRR1-LIKE DOMAIN-CONTAINING PROTEIN"/>
    <property type="match status" value="1"/>
</dbReference>
<reference evidence="2" key="1">
    <citation type="journal article" date="2020" name="Stud. Mycol.">
        <title>101 Dothideomycetes genomes: a test case for predicting lifestyles and emergence of pathogens.</title>
        <authorList>
            <person name="Haridas S."/>
            <person name="Albert R."/>
            <person name="Binder M."/>
            <person name="Bloem J."/>
            <person name="Labutti K."/>
            <person name="Salamov A."/>
            <person name="Andreopoulos B."/>
            <person name="Baker S."/>
            <person name="Barry K."/>
            <person name="Bills G."/>
            <person name="Bluhm B."/>
            <person name="Cannon C."/>
            <person name="Castanera R."/>
            <person name="Culley D."/>
            <person name="Daum C."/>
            <person name="Ezra D."/>
            <person name="Gonzalez J."/>
            <person name="Henrissat B."/>
            <person name="Kuo A."/>
            <person name="Liang C."/>
            <person name="Lipzen A."/>
            <person name="Lutzoni F."/>
            <person name="Magnuson J."/>
            <person name="Mondo S."/>
            <person name="Nolan M."/>
            <person name="Ohm R."/>
            <person name="Pangilinan J."/>
            <person name="Park H.-J."/>
            <person name="Ramirez L."/>
            <person name="Alfaro M."/>
            <person name="Sun H."/>
            <person name="Tritt A."/>
            <person name="Yoshinaga Y."/>
            <person name="Zwiers L.-H."/>
            <person name="Turgeon B."/>
            <person name="Goodwin S."/>
            <person name="Spatafora J."/>
            <person name="Crous P."/>
            <person name="Grigoriev I."/>
        </authorList>
    </citation>
    <scope>NUCLEOTIDE SEQUENCE</scope>
    <source>
        <strain evidence="2">CBS 119925</strain>
    </source>
</reference>
<dbReference type="PANTHER" id="PTHR42080">
    <property type="entry name" value="SRR1 DOMAIN-CONTAINING PROTEIN"/>
    <property type="match status" value="1"/>
</dbReference>
<sequence length="217" mass="25368">MKDYNMKCKQFKETVFHQHLIRVLSRRNWRIETAFFIGSGSFCADWEHRYRSMWQLVMFMVAVEYLRKTNPTIQLLAQEPRYTSLDTNFLTSLNFTLPSEEGAETHQTRTSFLFAPFLDNDALLFSFLAREEGQPCLYIGNEVRAQYSRENFHERLASDAAGNLETRLKEAGEIGKRFMRKRRVFRLPEFEGHGNALNGIVVQAVFEAEEDEEDDGT</sequence>